<reference evidence="2" key="1">
    <citation type="submission" date="2020-10" db="EMBL/GenBank/DDBJ databases">
        <title>High-Quality Genome Resource of Clonostachys rosea strain S41 by Oxford Nanopore Long-Read Sequencing.</title>
        <authorList>
            <person name="Wang H."/>
        </authorList>
    </citation>
    <scope>NUCLEOTIDE SEQUENCE</scope>
    <source>
        <strain evidence="2">S41</strain>
    </source>
</reference>
<dbReference type="Proteomes" id="UP000616885">
    <property type="component" value="Unassembled WGS sequence"/>
</dbReference>
<evidence type="ECO:0000313" key="3">
    <source>
        <dbReference type="Proteomes" id="UP000616885"/>
    </source>
</evidence>
<dbReference type="EMBL" id="JADCTT010000002">
    <property type="protein sequence ID" value="KAF9756605.1"/>
    <property type="molecule type" value="Genomic_DNA"/>
</dbReference>
<accession>A0A8H7NIG2</accession>
<evidence type="ECO:0000256" key="1">
    <source>
        <dbReference type="SAM" id="MobiDB-lite"/>
    </source>
</evidence>
<evidence type="ECO:0000313" key="2">
    <source>
        <dbReference type="EMBL" id="KAF9756605.1"/>
    </source>
</evidence>
<feature type="compositionally biased region" description="Low complexity" evidence="1">
    <location>
        <begin position="50"/>
        <end position="72"/>
    </location>
</feature>
<dbReference type="AlphaFoldDB" id="A0A8H7NIG2"/>
<comment type="caution">
    <text evidence="2">The sequence shown here is derived from an EMBL/GenBank/DDBJ whole genome shotgun (WGS) entry which is preliminary data.</text>
</comment>
<gene>
    <name evidence="2" type="ORF">IM811_007549</name>
</gene>
<organism evidence="2 3">
    <name type="scientific">Bionectria ochroleuca</name>
    <name type="common">Gliocladium roseum</name>
    <dbReference type="NCBI Taxonomy" id="29856"/>
    <lineage>
        <taxon>Eukaryota</taxon>
        <taxon>Fungi</taxon>
        <taxon>Dikarya</taxon>
        <taxon>Ascomycota</taxon>
        <taxon>Pezizomycotina</taxon>
        <taxon>Sordariomycetes</taxon>
        <taxon>Hypocreomycetidae</taxon>
        <taxon>Hypocreales</taxon>
        <taxon>Bionectriaceae</taxon>
        <taxon>Clonostachys</taxon>
    </lineage>
</organism>
<protein>
    <submittedName>
        <fullName evidence="2">Uncharacterized protein</fullName>
    </submittedName>
</protein>
<name>A0A8H7NIG2_BIOOC</name>
<feature type="compositionally biased region" description="Polar residues" evidence="1">
    <location>
        <begin position="29"/>
        <end position="39"/>
    </location>
</feature>
<sequence length="210" mass="22558">MFTSTRPVSVLYLRGEDLDDPDAHPVSLPGNQSPQSKPDGSTWPARSAQSSIAESMVSPSPSSLSLASQQSTAAQGGQWQNFDVIQGGDAPLKVANDKPIQVNKTDDEGKTSGYIEAVGVDPTYCPPPTGHRSPSLASTFFAPITITAYKNNTTERSISCSEIYKNSTAALLRNGIWSQRKFAGPSTPFAMVLISRWTTMLYVPCEKAKT</sequence>
<feature type="region of interest" description="Disordered" evidence="1">
    <location>
        <begin position="14"/>
        <end position="72"/>
    </location>
</feature>
<proteinExistence type="predicted"/>